<dbReference type="PROSITE" id="PS50041">
    <property type="entry name" value="C_TYPE_LECTIN_2"/>
    <property type="match status" value="1"/>
</dbReference>
<evidence type="ECO:0000313" key="4">
    <source>
        <dbReference type="Proteomes" id="UP000285301"/>
    </source>
</evidence>
<comment type="caution">
    <text evidence="3">The sequence shown here is derived from an EMBL/GenBank/DDBJ whole genome shotgun (WGS) entry which is preliminary data.</text>
</comment>
<dbReference type="Gene3D" id="3.10.100.10">
    <property type="entry name" value="Mannose-Binding Protein A, subunit A"/>
    <property type="match status" value="1"/>
</dbReference>
<protein>
    <recommendedName>
        <fullName evidence="2">C-type lectin domain-containing protein</fullName>
    </recommendedName>
</protein>
<reference evidence="3 4" key="1">
    <citation type="journal article" date="2018" name="Gigascience">
        <title>Genomes of trombidid mites reveal novel predicted allergens and laterally-transferred genes associated with secondary metabolism.</title>
        <authorList>
            <person name="Dong X."/>
            <person name="Chaisiri K."/>
            <person name="Xia D."/>
            <person name="Armstrong S.D."/>
            <person name="Fang Y."/>
            <person name="Donnelly M.J."/>
            <person name="Kadowaki T."/>
            <person name="McGarry J.W."/>
            <person name="Darby A.C."/>
            <person name="Makepeace B.L."/>
        </authorList>
    </citation>
    <scope>NUCLEOTIDE SEQUENCE [LARGE SCALE GENOMIC DNA]</scope>
    <source>
        <strain evidence="3">UoL-WK</strain>
    </source>
</reference>
<dbReference type="InterPro" id="IPR001304">
    <property type="entry name" value="C-type_lectin-like"/>
</dbReference>
<dbReference type="OrthoDB" id="7962197at2759"/>
<evidence type="ECO:0000256" key="1">
    <source>
        <dbReference type="SAM" id="Coils"/>
    </source>
</evidence>
<dbReference type="SUPFAM" id="SSF56436">
    <property type="entry name" value="C-type lectin-like"/>
    <property type="match status" value="1"/>
</dbReference>
<feature type="coiled-coil region" evidence="1">
    <location>
        <begin position="130"/>
        <end position="192"/>
    </location>
</feature>
<dbReference type="AlphaFoldDB" id="A0A443QAC9"/>
<organism evidence="3 4">
    <name type="scientific">Dinothrombium tinctorium</name>
    <dbReference type="NCBI Taxonomy" id="1965070"/>
    <lineage>
        <taxon>Eukaryota</taxon>
        <taxon>Metazoa</taxon>
        <taxon>Ecdysozoa</taxon>
        <taxon>Arthropoda</taxon>
        <taxon>Chelicerata</taxon>
        <taxon>Arachnida</taxon>
        <taxon>Acari</taxon>
        <taxon>Acariformes</taxon>
        <taxon>Trombidiformes</taxon>
        <taxon>Prostigmata</taxon>
        <taxon>Anystina</taxon>
        <taxon>Parasitengona</taxon>
        <taxon>Trombidioidea</taxon>
        <taxon>Trombidiidae</taxon>
        <taxon>Dinothrombium</taxon>
    </lineage>
</organism>
<gene>
    <name evidence="3" type="ORF">B4U79_19193</name>
</gene>
<keyword evidence="4" id="KW-1185">Reference proteome</keyword>
<dbReference type="InterPro" id="IPR016187">
    <property type="entry name" value="CTDL_fold"/>
</dbReference>
<name>A0A443QAC9_9ACAR</name>
<evidence type="ECO:0000259" key="2">
    <source>
        <dbReference type="PROSITE" id="PS50041"/>
    </source>
</evidence>
<feature type="non-terminal residue" evidence="3">
    <location>
        <position position="1"/>
    </location>
</feature>
<dbReference type="InterPro" id="IPR016186">
    <property type="entry name" value="C-type_lectin-like/link_sf"/>
</dbReference>
<dbReference type="CDD" id="cd00037">
    <property type="entry name" value="CLECT"/>
    <property type="match status" value="1"/>
</dbReference>
<sequence length="219" mass="25901">FLTSLIDSGSRYWLGAVQISNDILSFAWTDGSKFNYSKIATSQANYKMMPCVGLTTNRREWFDQPCEWKYFRQMCQRKDEDFGYEDIFLSRSHPHHYVNGLTNNQLLMMKKLKILSRNISETEKNLNLKTSYLQQNLEKLLTEIKNHETQFKKLIENDNRIVNIQSLVNETLENMEKRIKADIDENEEKIDKNVDLIQQKVEQQSNAMKKVEDFANNTR</sequence>
<proteinExistence type="predicted"/>
<feature type="domain" description="C-type lectin" evidence="2">
    <location>
        <begin position="1"/>
        <end position="67"/>
    </location>
</feature>
<dbReference type="EMBL" id="NCKU01012988">
    <property type="protein sequence ID" value="RWR99937.1"/>
    <property type="molecule type" value="Genomic_DNA"/>
</dbReference>
<evidence type="ECO:0000313" key="3">
    <source>
        <dbReference type="EMBL" id="RWR99937.1"/>
    </source>
</evidence>
<keyword evidence="1" id="KW-0175">Coiled coil</keyword>
<accession>A0A443QAC9</accession>
<feature type="non-terminal residue" evidence="3">
    <location>
        <position position="219"/>
    </location>
</feature>
<dbReference type="Proteomes" id="UP000285301">
    <property type="component" value="Unassembled WGS sequence"/>
</dbReference>